<evidence type="ECO:0000313" key="1">
    <source>
        <dbReference type="EMBL" id="KAJ4851133.1"/>
    </source>
</evidence>
<reference evidence="1" key="2">
    <citation type="journal article" date="2023" name="Plants (Basel)">
        <title>Annotation of the Turnera subulata (Passifloraceae) Draft Genome Reveals the S-Locus Evolved after the Divergence of Turneroideae from Passifloroideae in a Stepwise Manner.</title>
        <authorList>
            <person name="Henning P.M."/>
            <person name="Roalson E.H."/>
            <person name="Mir W."/>
            <person name="McCubbin A.G."/>
            <person name="Shore J.S."/>
        </authorList>
    </citation>
    <scope>NUCLEOTIDE SEQUENCE</scope>
    <source>
        <strain evidence="1">F60SS</strain>
    </source>
</reference>
<evidence type="ECO:0000313" key="2">
    <source>
        <dbReference type="Proteomes" id="UP001141552"/>
    </source>
</evidence>
<dbReference type="EMBL" id="JAKUCV010000119">
    <property type="protein sequence ID" value="KAJ4851133.1"/>
    <property type="molecule type" value="Genomic_DNA"/>
</dbReference>
<organism evidence="1 2">
    <name type="scientific">Turnera subulata</name>
    <dbReference type="NCBI Taxonomy" id="218843"/>
    <lineage>
        <taxon>Eukaryota</taxon>
        <taxon>Viridiplantae</taxon>
        <taxon>Streptophyta</taxon>
        <taxon>Embryophyta</taxon>
        <taxon>Tracheophyta</taxon>
        <taxon>Spermatophyta</taxon>
        <taxon>Magnoliopsida</taxon>
        <taxon>eudicotyledons</taxon>
        <taxon>Gunneridae</taxon>
        <taxon>Pentapetalae</taxon>
        <taxon>rosids</taxon>
        <taxon>fabids</taxon>
        <taxon>Malpighiales</taxon>
        <taxon>Passifloraceae</taxon>
        <taxon>Turnera</taxon>
    </lineage>
</organism>
<sequence>MASEHLVLHYFDFPVPKCRICWCSQNLLKLMTRVYIEAISCHLLDLFLLKLQGGRNTLFTCILIVAVGRLASIL</sequence>
<proteinExistence type="predicted"/>
<protein>
    <submittedName>
        <fullName evidence="1">Uncharacterized protein</fullName>
    </submittedName>
</protein>
<dbReference type="AlphaFoldDB" id="A0A9Q0GIX5"/>
<reference evidence="1" key="1">
    <citation type="submission" date="2022-02" db="EMBL/GenBank/DDBJ databases">
        <authorList>
            <person name="Henning P.M."/>
            <person name="McCubbin A.G."/>
            <person name="Shore J.S."/>
        </authorList>
    </citation>
    <scope>NUCLEOTIDE SEQUENCE</scope>
    <source>
        <strain evidence="1">F60SS</strain>
        <tissue evidence="1">Leaves</tissue>
    </source>
</reference>
<name>A0A9Q0GIX5_9ROSI</name>
<gene>
    <name evidence="1" type="ORF">Tsubulata_003211</name>
</gene>
<comment type="caution">
    <text evidence="1">The sequence shown here is derived from an EMBL/GenBank/DDBJ whole genome shotgun (WGS) entry which is preliminary data.</text>
</comment>
<dbReference type="Proteomes" id="UP001141552">
    <property type="component" value="Unassembled WGS sequence"/>
</dbReference>
<keyword evidence="2" id="KW-1185">Reference proteome</keyword>
<accession>A0A9Q0GIX5</accession>